<reference evidence="2 3" key="1">
    <citation type="submission" date="2021-03" db="EMBL/GenBank/DDBJ databases">
        <title>Genomic and phenotypic characterization of Chloracidobacterium isolates provides evidence for multiple species.</title>
        <authorList>
            <person name="Saini M.K."/>
            <person name="Costas A.M.G."/>
            <person name="Tank M."/>
            <person name="Bryant D.A."/>
        </authorList>
    </citation>
    <scope>NUCLEOTIDE SEQUENCE [LARGE SCALE GENOMIC DNA]</scope>
    <source>
        <strain evidence="2 3">BV2-C</strain>
    </source>
</reference>
<sequence>MCQLVERKYYDPKLHGANWSALTQQFRRQALVATNETTLYNTINQLLSYLDDQHTFALSPSRVQEEKQGARVGLGVQLRKVEGKWLVARVLGGSAAQEAGVRPGWILDELDSRPFDGFKPGQRFAVGQSVRLKFLDSNDNPKRIEISCRPFATTPEQRAQFLQGSVLYIRFSEFAPKTADWIEEQLLANPRATTLIVDLRENTGGLLDTLADCLRLIYRQDVVFGDFIQRNQKPLRLRVSGNRHAFTGEVLVMIDETSASAAEIFAAAIQDTGRGIALGRRTAGAVLASIQESLPDGGKVQISIRDYRTVRGVRLEGRGVTPDVMIKLTLDDIRRNIDVDLQRAMQQLNLNPQSKRSPDVPAPGQRVTTSLAQSSGFELGLTCF</sequence>
<dbReference type="InterPro" id="IPR005151">
    <property type="entry name" value="Tail-specific_protease"/>
</dbReference>
<organism evidence="2 3">
    <name type="scientific">Chloracidobacterium validum</name>
    <dbReference type="NCBI Taxonomy" id="2821543"/>
    <lineage>
        <taxon>Bacteria</taxon>
        <taxon>Pseudomonadati</taxon>
        <taxon>Acidobacteriota</taxon>
        <taxon>Terriglobia</taxon>
        <taxon>Terriglobales</taxon>
        <taxon>Acidobacteriaceae</taxon>
        <taxon>Chloracidobacterium</taxon>
    </lineage>
</organism>
<accession>A0ABX8B4W7</accession>
<dbReference type="Gene3D" id="2.30.42.10">
    <property type="match status" value="1"/>
</dbReference>
<proteinExistence type="predicted"/>
<dbReference type="SUPFAM" id="SSF50156">
    <property type="entry name" value="PDZ domain-like"/>
    <property type="match status" value="1"/>
</dbReference>
<dbReference type="Gene3D" id="3.30.750.44">
    <property type="match status" value="1"/>
</dbReference>
<dbReference type="InterPro" id="IPR036034">
    <property type="entry name" value="PDZ_sf"/>
</dbReference>
<dbReference type="Gene3D" id="3.90.226.10">
    <property type="entry name" value="2-enoyl-CoA Hydratase, Chain A, domain 1"/>
    <property type="match status" value="1"/>
</dbReference>
<dbReference type="Proteomes" id="UP000676506">
    <property type="component" value="Chromosome 1"/>
</dbReference>
<protein>
    <recommendedName>
        <fullName evidence="1">Tail specific protease domain-containing protein</fullName>
    </recommendedName>
</protein>
<dbReference type="PANTHER" id="PTHR32060:SF30">
    <property type="entry name" value="CARBOXY-TERMINAL PROCESSING PROTEASE CTPA"/>
    <property type="match status" value="1"/>
</dbReference>
<dbReference type="Pfam" id="PF14684">
    <property type="entry name" value="Tricorn_C1"/>
    <property type="match status" value="1"/>
</dbReference>
<dbReference type="SMART" id="SM00245">
    <property type="entry name" value="TSPc"/>
    <property type="match status" value="1"/>
</dbReference>
<feature type="domain" description="Tail specific protease" evidence="1">
    <location>
        <begin position="127"/>
        <end position="327"/>
    </location>
</feature>
<dbReference type="PANTHER" id="PTHR32060">
    <property type="entry name" value="TAIL-SPECIFIC PROTEASE"/>
    <property type="match status" value="1"/>
</dbReference>
<dbReference type="InterPro" id="IPR029045">
    <property type="entry name" value="ClpP/crotonase-like_dom_sf"/>
</dbReference>
<evidence type="ECO:0000313" key="2">
    <source>
        <dbReference type="EMBL" id="QUW02021.1"/>
    </source>
</evidence>
<keyword evidence="3" id="KW-1185">Reference proteome</keyword>
<dbReference type="Pfam" id="PF03572">
    <property type="entry name" value="Peptidase_S41"/>
    <property type="match status" value="1"/>
</dbReference>
<dbReference type="InterPro" id="IPR028204">
    <property type="entry name" value="Tricorn_C1"/>
</dbReference>
<gene>
    <name evidence="2" type="ORF">J8C06_06495</name>
</gene>
<evidence type="ECO:0000259" key="1">
    <source>
        <dbReference type="SMART" id="SM00245"/>
    </source>
</evidence>
<dbReference type="EMBL" id="CP072648">
    <property type="protein sequence ID" value="QUW02021.1"/>
    <property type="molecule type" value="Genomic_DNA"/>
</dbReference>
<dbReference type="SUPFAM" id="SSF52096">
    <property type="entry name" value="ClpP/crotonase"/>
    <property type="match status" value="1"/>
</dbReference>
<evidence type="ECO:0000313" key="3">
    <source>
        <dbReference type="Proteomes" id="UP000676506"/>
    </source>
</evidence>
<name>A0ABX8B4W7_9BACT</name>
<dbReference type="CDD" id="cd07562">
    <property type="entry name" value="Peptidase_S41_TRI"/>
    <property type="match status" value="1"/>
</dbReference>